<dbReference type="GO" id="GO:0008483">
    <property type="term" value="F:transaminase activity"/>
    <property type="evidence" value="ECO:0007669"/>
    <property type="project" value="UniProtKB-KW"/>
</dbReference>
<gene>
    <name evidence="4" type="ORF">HLB44_18090</name>
</gene>
<dbReference type="Gene3D" id="3.40.640.10">
    <property type="entry name" value="Type I PLP-dependent aspartate aminotransferase-like (Major domain)"/>
    <property type="match status" value="2"/>
</dbReference>
<accession>A0ABX2EJS1</accession>
<comment type="cofactor">
    <cofactor evidence="1">
        <name>pyridoxal 5'-phosphate</name>
        <dbReference type="ChEBI" id="CHEBI:597326"/>
    </cofactor>
</comment>
<evidence type="ECO:0000256" key="2">
    <source>
        <dbReference type="ARBA" id="ARBA00022898"/>
    </source>
</evidence>
<dbReference type="Proteomes" id="UP000737171">
    <property type="component" value="Unassembled WGS sequence"/>
</dbReference>
<dbReference type="Pfam" id="PF00202">
    <property type="entry name" value="Aminotran_3"/>
    <property type="match status" value="1"/>
</dbReference>
<dbReference type="InterPro" id="IPR015421">
    <property type="entry name" value="PyrdxlP-dep_Trfase_major"/>
</dbReference>
<protein>
    <submittedName>
        <fullName evidence="4">Aminotransferase class III-fold pyridoxal phosphate-dependent enzyme</fullName>
    </submittedName>
</protein>
<comment type="similarity">
    <text evidence="3">Belongs to the class-III pyridoxal-phosphate-dependent aminotransferase family.</text>
</comment>
<dbReference type="PROSITE" id="PS00600">
    <property type="entry name" value="AA_TRANSFER_CLASS_3"/>
    <property type="match status" value="1"/>
</dbReference>
<proteinExistence type="inferred from homology"/>
<dbReference type="InterPro" id="IPR015422">
    <property type="entry name" value="PyrdxlP-dep_Trfase_small"/>
</dbReference>
<dbReference type="InterPro" id="IPR049704">
    <property type="entry name" value="Aminotrans_3_PPA_site"/>
</dbReference>
<keyword evidence="4" id="KW-0032">Aminotransferase</keyword>
<dbReference type="InterPro" id="IPR015424">
    <property type="entry name" value="PyrdxlP-dep_Trfase"/>
</dbReference>
<sequence>MNNTLTLVALAAAAALALPAVRQRLELSRAKHRSLAGHARMARRVAAQVPGYSYDEARFFAADAAPPAVAERRRAGFAALAGTLNARHAQSIALTKQAAARISDLQFTGAYRVPFQFSRHLREQLSLGAFWQRADGVTLTDLDGQVFHDVSGSYGVNLFGVDFYKQCMDEGLRRAQTLGPVLGGYHPCVADVSERLAAISGMDEVSFHMSGTEAVMQAVRLARYHTRRTHVVRFCGAYHGWWGDVQPGPGNPVTARETYTLKEMHADTLRVLKRRRDIACVLVNPLQALHPNAAAPGDGALVDSGRSAHFDRAAYTAWLKELRAVCSERGIALIFDEVFVGFRLAPGGAQQYFGVQADMVTYGKTLGGGFPVGVVCGRAAWMKRFNEQRPADICFARGTFNAHPAVMASMQVFLERLEEPAQQALYHQLDERWNGRAAALNARLEAAGLPVRVANLQTIWTVLYTQPSRYNWMLQFYLRAQGLALSWVGSGRLIFSLAYDDAAFEHVAERFVAAAQAMQADGWWWQDEGLTNRGIRRGLLREMLAHRFG</sequence>
<dbReference type="PANTHER" id="PTHR43713">
    <property type="entry name" value="GLUTAMATE-1-SEMIALDEHYDE 2,1-AMINOMUTASE"/>
    <property type="match status" value="1"/>
</dbReference>
<reference evidence="4 5" key="1">
    <citation type="submission" date="2020-05" db="EMBL/GenBank/DDBJ databases">
        <title>Aquincola sp. isolate from soil.</title>
        <authorList>
            <person name="Han J."/>
            <person name="Kim D.-U."/>
        </authorList>
    </citation>
    <scope>NUCLEOTIDE SEQUENCE [LARGE SCALE GENOMIC DNA]</scope>
    <source>
        <strain evidence="4 5">S2</strain>
    </source>
</reference>
<dbReference type="Gene3D" id="3.90.1150.10">
    <property type="entry name" value="Aspartate Aminotransferase, domain 1"/>
    <property type="match status" value="2"/>
</dbReference>
<keyword evidence="5" id="KW-1185">Reference proteome</keyword>
<dbReference type="RefSeq" id="WP_173125062.1">
    <property type="nucleotide sequence ID" value="NZ_JABRWJ010000005.1"/>
</dbReference>
<keyword evidence="4" id="KW-0808">Transferase</keyword>
<evidence type="ECO:0000256" key="1">
    <source>
        <dbReference type="ARBA" id="ARBA00001933"/>
    </source>
</evidence>
<evidence type="ECO:0000313" key="5">
    <source>
        <dbReference type="Proteomes" id="UP000737171"/>
    </source>
</evidence>
<dbReference type="InterPro" id="IPR005814">
    <property type="entry name" value="Aminotrans_3"/>
</dbReference>
<name>A0ABX2EJS1_9BURK</name>
<keyword evidence="2 3" id="KW-0663">Pyridoxal phosphate</keyword>
<organism evidence="4 5">
    <name type="scientific">Pseudaquabacterium terrae</name>
    <dbReference type="NCBI Taxonomy" id="2732868"/>
    <lineage>
        <taxon>Bacteria</taxon>
        <taxon>Pseudomonadati</taxon>
        <taxon>Pseudomonadota</taxon>
        <taxon>Betaproteobacteria</taxon>
        <taxon>Burkholderiales</taxon>
        <taxon>Sphaerotilaceae</taxon>
        <taxon>Pseudaquabacterium</taxon>
    </lineage>
</organism>
<comment type="caution">
    <text evidence="4">The sequence shown here is derived from an EMBL/GenBank/DDBJ whole genome shotgun (WGS) entry which is preliminary data.</text>
</comment>
<evidence type="ECO:0000256" key="3">
    <source>
        <dbReference type="RuleBase" id="RU003560"/>
    </source>
</evidence>
<dbReference type="SUPFAM" id="SSF53383">
    <property type="entry name" value="PLP-dependent transferases"/>
    <property type="match status" value="1"/>
</dbReference>
<dbReference type="PANTHER" id="PTHR43713:SF3">
    <property type="entry name" value="GLUTAMATE-1-SEMIALDEHYDE 2,1-AMINOMUTASE 1, CHLOROPLASTIC-RELATED"/>
    <property type="match status" value="1"/>
</dbReference>
<dbReference type="EMBL" id="JABRWJ010000005">
    <property type="protein sequence ID" value="NRF68907.1"/>
    <property type="molecule type" value="Genomic_DNA"/>
</dbReference>
<evidence type="ECO:0000313" key="4">
    <source>
        <dbReference type="EMBL" id="NRF68907.1"/>
    </source>
</evidence>